<gene>
    <name evidence="3" type="ORF">E2C01_026220</name>
</gene>
<keyword evidence="2" id="KW-0472">Membrane</keyword>
<organism evidence="3 4">
    <name type="scientific">Portunus trituberculatus</name>
    <name type="common">Swimming crab</name>
    <name type="synonym">Neptunus trituberculatus</name>
    <dbReference type="NCBI Taxonomy" id="210409"/>
    <lineage>
        <taxon>Eukaryota</taxon>
        <taxon>Metazoa</taxon>
        <taxon>Ecdysozoa</taxon>
        <taxon>Arthropoda</taxon>
        <taxon>Crustacea</taxon>
        <taxon>Multicrustacea</taxon>
        <taxon>Malacostraca</taxon>
        <taxon>Eumalacostraca</taxon>
        <taxon>Eucarida</taxon>
        <taxon>Decapoda</taxon>
        <taxon>Pleocyemata</taxon>
        <taxon>Brachyura</taxon>
        <taxon>Eubrachyura</taxon>
        <taxon>Portunoidea</taxon>
        <taxon>Portunidae</taxon>
        <taxon>Portuninae</taxon>
        <taxon>Portunus</taxon>
    </lineage>
</organism>
<feature type="region of interest" description="Disordered" evidence="1">
    <location>
        <begin position="215"/>
        <end position="319"/>
    </location>
</feature>
<protein>
    <submittedName>
        <fullName evidence="3">Uncharacterized protein</fullName>
    </submittedName>
</protein>
<sequence length="319" mass="35313">MLIRRMKGYSELLTRYTSTTFKRLWDTPILHPSKHSIPNFRMTSYNRQPRPRLTYRVSHELRGHEDQADEGDDGEALHDVQEVASLRVCDKTHRSFFLFSLTNTYIVCSVVLVANVSTERDGGAAAAHVLWRAQVGGGSRSARRAAVVQHTRGHVCQARGGPPTFYNGARVATELATSVRHLPLSLWCYNSDPPFGIEQPQSSHLPRTVESVRRDSCPRHHDQLHRSAGIKPYTPHKSTPLLTAASVHGGIGEKGAQSSSSPHEATSDKDHTKLILDMKSRSLHVPPPPPPSIPTCRPATQMSSGQDDPVATSPFSYPR</sequence>
<evidence type="ECO:0000313" key="4">
    <source>
        <dbReference type="Proteomes" id="UP000324222"/>
    </source>
</evidence>
<feature type="compositionally biased region" description="Basic and acidic residues" evidence="1">
    <location>
        <begin position="265"/>
        <end position="280"/>
    </location>
</feature>
<feature type="compositionally biased region" description="Basic and acidic residues" evidence="1">
    <location>
        <begin position="215"/>
        <end position="225"/>
    </location>
</feature>
<keyword evidence="4" id="KW-1185">Reference proteome</keyword>
<feature type="transmembrane region" description="Helical" evidence="2">
    <location>
        <begin position="96"/>
        <end position="114"/>
    </location>
</feature>
<accession>A0A5B7EI79</accession>
<evidence type="ECO:0000256" key="1">
    <source>
        <dbReference type="SAM" id="MobiDB-lite"/>
    </source>
</evidence>
<comment type="caution">
    <text evidence="3">The sequence shown here is derived from an EMBL/GenBank/DDBJ whole genome shotgun (WGS) entry which is preliminary data.</text>
</comment>
<evidence type="ECO:0000256" key="2">
    <source>
        <dbReference type="SAM" id="Phobius"/>
    </source>
</evidence>
<dbReference type="EMBL" id="VSRR010002715">
    <property type="protein sequence ID" value="MPC32886.1"/>
    <property type="molecule type" value="Genomic_DNA"/>
</dbReference>
<proteinExistence type="predicted"/>
<name>A0A5B7EI79_PORTR</name>
<evidence type="ECO:0000313" key="3">
    <source>
        <dbReference type="EMBL" id="MPC32886.1"/>
    </source>
</evidence>
<reference evidence="3 4" key="1">
    <citation type="submission" date="2019-05" db="EMBL/GenBank/DDBJ databases">
        <title>Another draft genome of Portunus trituberculatus and its Hox gene families provides insights of decapod evolution.</title>
        <authorList>
            <person name="Jeong J.-H."/>
            <person name="Song I."/>
            <person name="Kim S."/>
            <person name="Choi T."/>
            <person name="Kim D."/>
            <person name="Ryu S."/>
            <person name="Kim W."/>
        </authorList>
    </citation>
    <scope>NUCLEOTIDE SEQUENCE [LARGE SCALE GENOMIC DNA]</scope>
    <source>
        <tissue evidence="3">Muscle</tissue>
    </source>
</reference>
<keyword evidence="2" id="KW-0812">Transmembrane</keyword>
<dbReference type="AlphaFoldDB" id="A0A5B7EI79"/>
<keyword evidence="2" id="KW-1133">Transmembrane helix</keyword>
<dbReference type="Proteomes" id="UP000324222">
    <property type="component" value="Unassembled WGS sequence"/>
</dbReference>